<keyword evidence="1" id="KW-0732">Signal</keyword>
<protein>
    <recommendedName>
        <fullName evidence="4">DUF3108 domain-containing protein</fullName>
    </recommendedName>
</protein>
<dbReference type="AlphaFoldDB" id="A0A4Q9VKS9"/>
<accession>A0A4Q9VKS9</accession>
<evidence type="ECO:0000313" key="3">
    <source>
        <dbReference type="Proteomes" id="UP000292781"/>
    </source>
</evidence>
<sequence>MTIVRCAATAIGVFLLVADGAAAAERQMIVRYRIVYEQIAPPLPDGRRVRSENTALRLTVTDDRRMKIEAVLGSAKDKVATVYRRDGEVVDAGGYRATYRMPSKDVVVIRSDFPDFTLERTIRFGADACEASVTYGLKPGHATVTLAGPNGPTTSSDIRATGVNCRLITDAADEPATLEAGCAIHFDEESKHYAMRVSGGASCGSRTLGKSFENRTIRVAMPPSHGETRIQPPDILYVRYRPAPGYFGPDTFAIEIEGERDGERKRVRRIVDVDVVK</sequence>
<reference evidence="2 3" key="1">
    <citation type="submission" date="2019-02" db="EMBL/GenBank/DDBJ databases">
        <title>Siculibacillus lacustris gen. nov., sp. nov., a new rosette-forming bacterium isolated from a freshwater crater lake (Lake St. Ana, Romania).</title>
        <authorList>
            <person name="Felfoldi T."/>
            <person name="Marton Z."/>
            <person name="Szabo A."/>
            <person name="Mentes A."/>
            <person name="Boka K."/>
            <person name="Marialigeti K."/>
            <person name="Mathe I."/>
            <person name="Koncz M."/>
            <person name="Schumann P."/>
            <person name="Toth E."/>
        </authorList>
    </citation>
    <scope>NUCLEOTIDE SEQUENCE [LARGE SCALE GENOMIC DNA]</scope>
    <source>
        <strain evidence="2 3">SA-279</strain>
    </source>
</reference>
<dbReference type="RefSeq" id="WP_131310415.1">
    <property type="nucleotide sequence ID" value="NZ_SJFN01000023.1"/>
</dbReference>
<dbReference type="EMBL" id="SJFN01000023">
    <property type="protein sequence ID" value="TBW35931.1"/>
    <property type="molecule type" value="Genomic_DNA"/>
</dbReference>
<dbReference type="OrthoDB" id="8020448at2"/>
<comment type="caution">
    <text evidence="2">The sequence shown here is derived from an EMBL/GenBank/DDBJ whole genome shotgun (WGS) entry which is preliminary data.</text>
</comment>
<dbReference type="Proteomes" id="UP000292781">
    <property type="component" value="Unassembled WGS sequence"/>
</dbReference>
<gene>
    <name evidence="2" type="ORF">EYW49_15050</name>
</gene>
<feature type="chain" id="PRO_5020604569" description="DUF3108 domain-containing protein" evidence="1">
    <location>
        <begin position="24"/>
        <end position="277"/>
    </location>
</feature>
<evidence type="ECO:0008006" key="4">
    <source>
        <dbReference type="Google" id="ProtNLM"/>
    </source>
</evidence>
<name>A0A4Q9VKS9_9HYPH</name>
<organism evidence="2 3">
    <name type="scientific">Siculibacillus lacustris</name>
    <dbReference type="NCBI Taxonomy" id="1549641"/>
    <lineage>
        <taxon>Bacteria</taxon>
        <taxon>Pseudomonadati</taxon>
        <taxon>Pseudomonadota</taxon>
        <taxon>Alphaproteobacteria</taxon>
        <taxon>Hyphomicrobiales</taxon>
        <taxon>Ancalomicrobiaceae</taxon>
        <taxon>Siculibacillus</taxon>
    </lineage>
</organism>
<evidence type="ECO:0000256" key="1">
    <source>
        <dbReference type="SAM" id="SignalP"/>
    </source>
</evidence>
<feature type="signal peptide" evidence="1">
    <location>
        <begin position="1"/>
        <end position="23"/>
    </location>
</feature>
<keyword evidence="3" id="KW-1185">Reference proteome</keyword>
<proteinExistence type="predicted"/>
<evidence type="ECO:0000313" key="2">
    <source>
        <dbReference type="EMBL" id="TBW35931.1"/>
    </source>
</evidence>